<dbReference type="SUPFAM" id="SSF50978">
    <property type="entry name" value="WD40 repeat-like"/>
    <property type="match status" value="1"/>
</dbReference>
<evidence type="ECO:0000313" key="8">
    <source>
        <dbReference type="EMBL" id="KJX99134.1"/>
    </source>
</evidence>
<dbReference type="Proteomes" id="UP000033647">
    <property type="component" value="Unassembled WGS sequence"/>
</dbReference>
<dbReference type="InterPro" id="IPR019775">
    <property type="entry name" value="WD40_repeat_CS"/>
</dbReference>
<dbReference type="EMBL" id="LAFY01000364">
    <property type="protein sequence ID" value="KJX99134.1"/>
    <property type="molecule type" value="Genomic_DNA"/>
</dbReference>
<evidence type="ECO:0000256" key="4">
    <source>
        <dbReference type="ARBA" id="ARBA00023242"/>
    </source>
</evidence>
<sequence length="482" mass="53823">MNLPLADPILLAQDIPETLTARLRSSGQAVCMRFSHRGDLLASGTAKGTIAIFDLETNGVARKLRGHTAGRTVQSLSWEKSGRYLLSSSVDWKVILWDLNDGSRLRTINLGAPVYIAELHPSNFRMCVAALYEYRPVLADFTDAANVKQMALPNLPKRAPHEESGEKADAKHFTTVAAFTPTGSHIITGTTKGWLNVISTTTQQTVYSTRLCSKPILLIRLSGSGRDLLVNASDTIIRTIKLPDLSNPKLQDDDIHLEVEHKFQDVVNRLSWNHVAFSSNADYVMASTLMNHDIYIWERGHGSLVKILEGPREELGAVEWHPTRPFVAATGVESGKIYLWSINTPQRWSALAPDFVEVEENEEYIEKEDEFDIHDITELQKRRLDQEDEEVDVLTVDALQLEREGRLAKGGDAKDGEEFRMPVLLDMGESDSEDEIVAIGTGQYRRKSTAQADDMDFGDEEDDIEGEVETNGHVGTKRRRGD</sequence>
<feature type="compositionally biased region" description="Acidic residues" evidence="6">
    <location>
        <begin position="453"/>
        <end position="468"/>
    </location>
</feature>
<comment type="caution">
    <text evidence="8">The sequence shown here is derived from an EMBL/GenBank/DDBJ whole genome shotgun (WGS) entry which is preliminary data.</text>
</comment>
<comment type="subcellular location">
    <subcellularLocation>
        <location evidence="1">Nucleus</location>
    </subcellularLocation>
</comment>
<name>A0A0F4GNY2_9PEZI</name>
<feature type="domain" description="Anaphase-promoting complex subunit 4-like WD40" evidence="7">
    <location>
        <begin position="32"/>
        <end position="113"/>
    </location>
</feature>
<dbReference type="PANTHER" id="PTHR44040">
    <property type="entry name" value="RETINOBLASTOMA-BINDING PROTEIN 5"/>
    <property type="match status" value="1"/>
</dbReference>
<keyword evidence="4" id="KW-0539">Nucleus</keyword>
<feature type="region of interest" description="Disordered" evidence="6">
    <location>
        <begin position="439"/>
        <end position="482"/>
    </location>
</feature>
<dbReference type="PANTHER" id="PTHR44040:SF1">
    <property type="entry name" value="RETINOBLASTOMA-BINDING PROTEIN 5"/>
    <property type="match status" value="1"/>
</dbReference>
<feature type="repeat" description="WD" evidence="5">
    <location>
        <begin position="73"/>
        <end position="107"/>
    </location>
</feature>
<keyword evidence="3" id="KW-0677">Repeat</keyword>
<dbReference type="PROSITE" id="PS00678">
    <property type="entry name" value="WD_REPEATS_1"/>
    <property type="match status" value="1"/>
</dbReference>
<dbReference type="OrthoDB" id="196858at2759"/>
<evidence type="ECO:0000256" key="6">
    <source>
        <dbReference type="SAM" id="MobiDB-lite"/>
    </source>
</evidence>
<dbReference type="PROSITE" id="PS50082">
    <property type="entry name" value="WD_REPEATS_2"/>
    <property type="match status" value="1"/>
</dbReference>
<evidence type="ECO:0000256" key="1">
    <source>
        <dbReference type="ARBA" id="ARBA00004123"/>
    </source>
</evidence>
<organism evidence="8 9">
    <name type="scientific">Zymoseptoria brevis</name>
    <dbReference type="NCBI Taxonomy" id="1047168"/>
    <lineage>
        <taxon>Eukaryota</taxon>
        <taxon>Fungi</taxon>
        <taxon>Dikarya</taxon>
        <taxon>Ascomycota</taxon>
        <taxon>Pezizomycotina</taxon>
        <taxon>Dothideomycetes</taxon>
        <taxon>Dothideomycetidae</taxon>
        <taxon>Mycosphaerellales</taxon>
        <taxon>Mycosphaerellaceae</taxon>
        <taxon>Zymoseptoria</taxon>
    </lineage>
</organism>
<dbReference type="Pfam" id="PF12894">
    <property type="entry name" value="ANAPC4_WD40"/>
    <property type="match status" value="1"/>
</dbReference>
<dbReference type="Gene3D" id="2.130.10.10">
    <property type="entry name" value="YVTN repeat-like/Quinoprotein amine dehydrogenase"/>
    <property type="match status" value="2"/>
</dbReference>
<proteinExistence type="predicted"/>
<evidence type="ECO:0000259" key="7">
    <source>
        <dbReference type="Pfam" id="PF12894"/>
    </source>
</evidence>
<evidence type="ECO:0000313" key="9">
    <source>
        <dbReference type="Proteomes" id="UP000033647"/>
    </source>
</evidence>
<keyword evidence="2 5" id="KW-0853">WD repeat</keyword>
<evidence type="ECO:0000256" key="3">
    <source>
        <dbReference type="ARBA" id="ARBA00022737"/>
    </source>
</evidence>
<protein>
    <submittedName>
        <fullName evidence="8">WD domain protein</fullName>
    </submittedName>
</protein>
<dbReference type="AlphaFoldDB" id="A0A0F4GNY2"/>
<accession>A0A0F4GNY2</accession>
<dbReference type="InterPro" id="IPR001680">
    <property type="entry name" value="WD40_rpt"/>
</dbReference>
<dbReference type="InterPro" id="IPR036322">
    <property type="entry name" value="WD40_repeat_dom_sf"/>
</dbReference>
<dbReference type="InterPro" id="IPR024977">
    <property type="entry name" value="Apc4-like_WD40_dom"/>
</dbReference>
<evidence type="ECO:0000256" key="5">
    <source>
        <dbReference type="PROSITE-ProRule" id="PRU00221"/>
    </source>
</evidence>
<dbReference type="GO" id="GO:0048188">
    <property type="term" value="C:Set1C/COMPASS complex"/>
    <property type="evidence" value="ECO:0007669"/>
    <property type="project" value="EnsemblFungi"/>
</dbReference>
<keyword evidence="9" id="KW-1185">Reference proteome</keyword>
<gene>
    <name evidence="8" type="ORF">TI39_contig372g00007</name>
</gene>
<evidence type="ECO:0000256" key="2">
    <source>
        <dbReference type="ARBA" id="ARBA00022574"/>
    </source>
</evidence>
<dbReference type="InterPro" id="IPR015943">
    <property type="entry name" value="WD40/YVTN_repeat-like_dom_sf"/>
</dbReference>
<dbReference type="SMART" id="SM00320">
    <property type="entry name" value="WD40"/>
    <property type="match status" value="5"/>
</dbReference>
<reference evidence="8 9" key="1">
    <citation type="submission" date="2015-03" db="EMBL/GenBank/DDBJ databases">
        <title>RNA-seq based gene annotation and comparative genomics of four Zymoseptoria species reveal species-specific pathogenicity related genes and transposable element activity.</title>
        <authorList>
            <person name="Grandaubert J."/>
            <person name="Bhattacharyya A."/>
            <person name="Stukenbrock E.H."/>
        </authorList>
    </citation>
    <scope>NUCLEOTIDE SEQUENCE [LARGE SCALE GENOMIC DNA]</scope>
    <source>
        <strain evidence="8 9">Zb18110</strain>
    </source>
</reference>
<dbReference type="InterPro" id="IPR037850">
    <property type="entry name" value="RBBP5/Swd1"/>
</dbReference>
<dbReference type="STRING" id="1047168.A0A0F4GNY2"/>
<dbReference type="Pfam" id="PF00400">
    <property type="entry name" value="WD40"/>
    <property type="match status" value="1"/>
</dbReference>